<evidence type="ECO:0000313" key="2">
    <source>
        <dbReference type="EMBL" id="GAF94641.1"/>
    </source>
</evidence>
<dbReference type="InterPro" id="IPR056778">
    <property type="entry name" value="UPF0261_C"/>
</dbReference>
<proteinExistence type="predicted"/>
<dbReference type="AlphaFoldDB" id="X0U5M1"/>
<feature type="domain" description="UPF0261" evidence="1">
    <location>
        <begin position="1"/>
        <end position="209"/>
    </location>
</feature>
<accession>X0U5M1</accession>
<sequence length="217" mass="23910">LGTTTPGALRAKKLLEDHGFEVVAFHQNGTGGIAMEDMILEEVFQGVLDLNLHEIGDSFVQGLHGAIREGRLESAGSIGLPQVIAPGSINYTVQGSPDSLSEDMRGRKCFNYNPHLTLVRLLPDELTEVGKEVAQKLNKAKGPVKIFIPLRGFSFPDREGLSLWEPRGNQAFIDTLKENIDNSIPVIELDAHINDPDFIDPVIEEFIVMIQRQKTVS</sequence>
<dbReference type="PANTHER" id="PTHR31862">
    <property type="entry name" value="UPF0261 DOMAIN PROTEIN (AFU_ORTHOLOGUE AFUA_1G10120)"/>
    <property type="match status" value="1"/>
</dbReference>
<name>X0U5M1_9ZZZZ</name>
<gene>
    <name evidence="2" type="ORF">S01H1_30023</name>
</gene>
<comment type="caution">
    <text evidence="2">The sequence shown here is derived from an EMBL/GenBank/DDBJ whole genome shotgun (WGS) entry which is preliminary data.</text>
</comment>
<evidence type="ECO:0000259" key="1">
    <source>
        <dbReference type="Pfam" id="PF23189"/>
    </source>
</evidence>
<organism evidence="2">
    <name type="scientific">marine sediment metagenome</name>
    <dbReference type="NCBI Taxonomy" id="412755"/>
    <lineage>
        <taxon>unclassified sequences</taxon>
        <taxon>metagenomes</taxon>
        <taxon>ecological metagenomes</taxon>
    </lineage>
</organism>
<dbReference type="Pfam" id="PF23189">
    <property type="entry name" value="UPF0261_C"/>
    <property type="match status" value="1"/>
</dbReference>
<feature type="non-terminal residue" evidence="2">
    <location>
        <position position="1"/>
    </location>
</feature>
<protein>
    <recommendedName>
        <fullName evidence="1">UPF0261 domain-containing protein</fullName>
    </recommendedName>
</protein>
<reference evidence="2" key="1">
    <citation type="journal article" date="2014" name="Front. Microbiol.">
        <title>High frequency of phylogenetically diverse reductive dehalogenase-homologous genes in deep subseafloor sedimentary metagenomes.</title>
        <authorList>
            <person name="Kawai M."/>
            <person name="Futagami T."/>
            <person name="Toyoda A."/>
            <person name="Takaki Y."/>
            <person name="Nishi S."/>
            <person name="Hori S."/>
            <person name="Arai W."/>
            <person name="Tsubouchi T."/>
            <person name="Morono Y."/>
            <person name="Uchiyama I."/>
            <person name="Ito T."/>
            <person name="Fujiyama A."/>
            <person name="Inagaki F."/>
            <person name="Takami H."/>
        </authorList>
    </citation>
    <scope>NUCLEOTIDE SEQUENCE</scope>
    <source>
        <strain evidence="2">Expedition CK06-06</strain>
    </source>
</reference>
<dbReference type="Gene3D" id="3.40.50.12030">
    <property type="entry name" value="Uncharacterised protein family UPF0261, NC domain"/>
    <property type="match status" value="1"/>
</dbReference>
<dbReference type="PANTHER" id="PTHR31862:SF1">
    <property type="entry name" value="UPF0261 DOMAIN PROTEIN (AFU_ORTHOLOGUE AFUA_1G10120)"/>
    <property type="match status" value="1"/>
</dbReference>
<dbReference type="EMBL" id="BARS01018451">
    <property type="protein sequence ID" value="GAF94641.1"/>
    <property type="molecule type" value="Genomic_DNA"/>
</dbReference>
<dbReference type="InterPro" id="IPR051353">
    <property type="entry name" value="Tobamovirus_resist_UPF0261"/>
</dbReference>